<dbReference type="SUPFAM" id="SSF51905">
    <property type="entry name" value="FAD/NAD(P)-binding domain"/>
    <property type="match status" value="1"/>
</dbReference>
<dbReference type="PANTHER" id="PTHR13847:SF287">
    <property type="entry name" value="FAD-DEPENDENT OXIDOREDUCTASE DOMAIN-CONTAINING PROTEIN 1"/>
    <property type="match status" value="1"/>
</dbReference>
<gene>
    <name evidence="7" type="ORF">O1G21_36965</name>
</gene>
<evidence type="ECO:0000256" key="4">
    <source>
        <dbReference type="ARBA" id="ARBA00022827"/>
    </source>
</evidence>
<evidence type="ECO:0000313" key="8">
    <source>
        <dbReference type="Proteomes" id="UP001212821"/>
    </source>
</evidence>
<dbReference type="InterPro" id="IPR006076">
    <property type="entry name" value="FAD-dep_OxRdtase"/>
</dbReference>
<evidence type="ECO:0000256" key="3">
    <source>
        <dbReference type="ARBA" id="ARBA00022630"/>
    </source>
</evidence>
<dbReference type="PRINTS" id="PR01001">
    <property type="entry name" value="FADG3PDH"/>
</dbReference>
<protein>
    <submittedName>
        <fullName evidence="7">FAD-binding oxidoreductase</fullName>
    </submittedName>
</protein>
<comment type="similarity">
    <text evidence="2">Belongs to the FAD-dependent glycerol-3-phosphate dehydrogenase family.</text>
</comment>
<evidence type="ECO:0000256" key="2">
    <source>
        <dbReference type="ARBA" id="ARBA00007330"/>
    </source>
</evidence>
<comment type="cofactor">
    <cofactor evidence="1">
        <name>FAD</name>
        <dbReference type="ChEBI" id="CHEBI:57692"/>
    </cofactor>
</comment>
<evidence type="ECO:0000313" key="7">
    <source>
        <dbReference type="EMBL" id="WBP90913.1"/>
    </source>
</evidence>
<keyword evidence="8" id="KW-1185">Reference proteome</keyword>
<dbReference type="Gene3D" id="3.30.9.10">
    <property type="entry name" value="D-Amino Acid Oxidase, subunit A, domain 2"/>
    <property type="match status" value="1"/>
</dbReference>
<dbReference type="Pfam" id="PF01266">
    <property type="entry name" value="DAO"/>
    <property type="match status" value="1"/>
</dbReference>
<organism evidence="7 8">
    <name type="scientific">Kitasatospora cathayae</name>
    <dbReference type="NCBI Taxonomy" id="3004092"/>
    <lineage>
        <taxon>Bacteria</taxon>
        <taxon>Bacillati</taxon>
        <taxon>Actinomycetota</taxon>
        <taxon>Actinomycetes</taxon>
        <taxon>Kitasatosporales</taxon>
        <taxon>Streptomycetaceae</taxon>
        <taxon>Kitasatospora</taxon>
    </lineage>
</organism>
<evidence type="ECO:0000259" key="6">
    <source>
        <dbReference type="Pfam" id="PF01266"/>
    </source>
</evidence>
<dbReference type="Gene3D" id="3.50.50.60">
    <property type="entry name" value="FAD/NAD(P)-binding domain"/>
    <property type="match status" value="1"/>
</dbReference>
<sequence length="392" mass="40422">MSPDVIVVGGGIAGCSCADRLASRGLDVLLLERGALASGATGRNQGGLLPSPVPAAGALYAEAVAYYRQAEDEGDVPFGLREHGYLLVARDEDGLERARGHGRALTEGGFASTAIGTRELLELEPGLAPDLAGAVVVQGAHALHPVLAATALAERARRAGARIRTNSPVRGLLRRGERVTGVITDDGPLSAGAVVLAAGPWSRSLAHQAGADLPVFGARGWLVRTVPVTSTTFRHTLMQSTWHGSTGLRKQGLPLLTEVTGAVTQEGTQVVFSLQPLPGGDVVLGSSSSPALQLNEAQDGERTAALIVAAAARHAPALAKTAVREIWAGVRPMSPDGLPIVGPAPGVPGLWFLSGYGIDGMPLAPGTSRLLADLIDGHRPLQAEEFSPERFG</sequence>
<keyword evidence="5" id="KW-0560">Oxidoreductase</keyword>
<keyword evidence="3" id="KW-0285">Flavoprotein</keyword>
<name>A0ABY7QDX3_9ACTN</name>
<dbReference type="InterPro" id="IPR000447">
    <property type="entry name" value="G3P_DH_FAD-dep"/>
</dbReference>
<dbReference type="EMBL" id="CP115450">
    <property type="protein sequence ID" value="WBP90913.1"/>
    <property type="molecule type" value="Genomic_DNA"/>
</dbReference>
<accession>A0ABY7QDX3</accession>
<dbReference type="InterPro" id="IPR036188">
    <property type="entry name" value="FAD/NAD-bd_sf"/>
</dbReference>
<evidence type="ECO:0000256" key="5">
    <source>
        <dbReference type="ARBA" id="ARBA00023002"/>
    </source>
</evidence>
<evidence type="ECO:0000256" key="1">
    <source>
        <dbReference type="ARBA" id="ARBA00001974"/>
    </source>
</evidence>
<reference evidence="8" key="1">
    <citation type="submission" date="2022-12" db="EMBL/GenBank/DDBJ databases">
        <authorList>
            <person name="Mo P."/>
        </authorList>
    </citation>
    <scope>NUCLEOTIDE SEQUENCE [LARGE SCALE GENOMIC DNA]</scope>
    <source>
        <strain evidence="8">HUAS 3-15</strain>
    </source>
</reference>
<dbReference type="RefSeq" id="WP_270149976.1">
    <property type="nucleotide sequence ID" value="NZ_CP115450.1"/>
</dbReference>
<dbReference type="PANTHER" id="PTHR13847">
    <property type="entry name" value="SARCOSINE DEHYDROGENASE-RELATED"/>
    <property type="match status" value="1"/>
</dbReference>
<keyword evidence="4" id="KW-0274">FAD</keyword>
<dbReference type="Proteomes" id="UP001212821">
    <property type="component" value="Chromosome"/>
</dbReference>
<feature type="domain" description="FAD dependent oxidoreductase" evidence="6">
    <location>
        <begin position="4"/>
        <end position="374"/>
    </location>
</feature>
<proteinExistence type="inferred from homology"/>